<feature type="domain" description="Glycoamylase-like" evidence="5">
    <location>
        <begin position="1300"/>
        <end position="1496"/>
    </location>
</feature>
<name>A0A4R6Z035_9GAMM</name>
<keyword evidence="1" id="KW-0328">Glycosyltransferase</keyword>
<reference evidence="7 8" key="1">
    <citation type="submission" date="2019-03" db="EMBL/GenBank/DDBJ databases">
        <title>Genomic Encyclopedia of Type Strains, Phase IV (KMG-IV): sequencing the most valuable type-strain genomes for metagenomic binning, comparative biology and taxonomic classification.</title>
        <authorList>
            <person name="Goeker M."/>
        </authorList>
    </citation>
    <scope>NUCLEOTIDE SEQUENCE [LARGE SCALE GENOMIC DNA]</scope>
    <source>
        <strain evidence="7 8">DSM 21667</strain>
    </source>
</reference>
<dbReference type="InterPro" id="IPR019282">
    <property type="entry name" value="Glycoamylase-like_cons_dom"/>
</dbReference>
<dbReference type="InterPro" id="IPR008928">
    <property type="entry name" value="6-hairpin_glycosidase_sf"/>
</dbReference>
<dbReference type="CDD" id="cd11756">
    <property type="entry name" value="GH94N_ChvB_NdvB_1_like"/>
    <property type="match status" value="1"/>
</dbReference>
<dbReference type="InterPro" id="IPR037018">
    <property type="entry name" value="GH65_N"/>
</dbReference>
<evidence type="ECO:0000313" key="8">
    <source>
        <dbReference type="Proteomes" id="UP000295293"/>
    </source>
</evidence>
<dbReference type="InterPro" id="IPR037824">
    <property type="entry name" value="GH94N_2_NdvB"/>
</dbReference>
<dbReference type="GO" id="GO:0030246">
    <property type="term" value="F:carbohydrate binding"/>
    <property type="evidence" value="ECO:0007669"/>
    <property type="project" value="InterPro"/>
</dbReference>
<keyword evidence="3" id="KW-0472">Membrane</keyword>
<evidence type="ECO:0000256" key="1">
    <source>
        <dbReference type="ARBA" id="ARBA00022676"/>
    </source>
</evidence>
<feature type="transmembrane region" description="Helical" evidence="3">
    <location>
        <begin position="942"/>
        <end position="961"/>
    </location>
</feature>
<dbReference type="InterPro" id="IPR033432">
    <property type="entry name" value="GH94_catalytic"/>
</dbReference>
<gene>
    <name evidence="7" type="ORF">DFR29_10523</name>
</gene>
<dbReference type="InterPro" id="IPR037820">
    <property type="entry name" value="GH94N_NdvB"/>
</dbReference>
<evidence type="ECO:0000313" key="7">
    <source>
        <dbReference type="EMBL" id="TDR44842.1"/>
    </source>
</evidence>
<comment type="caution">
    <text evidence="7">The sequence shown here is derived from an EMBL/GenBank/DDBJ whole genome shotgun (WGS) entry which is preliminary data.</text>
</comment>
<dbReference type="PANTHER" id="PTHR37469">
    <property type="entry name" value="CELLOBIONIC ACID PHOSPHORYLASE-RELATED"/>
    <property type="match status" value="1"/>
</dbReference>
<proteinExistence type="predicted"/>
<feature type="transmembrane region" description="Helical" evidence="3">
    <location>
        <begin position="968"/>
        <end position="986"/>
    </location>
</feature>
<evidence type="ECO:0000259" key="4">
    <source>
        <dbReference type="Pfam" id="PF06165"/>
    </source>
</evidence>
<feature type="domain" description="Glycosyl hydrolase 94 supersandwich" evidence="4">
    <location>
        <begin position="1553"/>
        <end position="1829"/>
    </location>
</feature>
<accession>A0A4R6Z035</accession>
<evidence type="ECO:0000259" key="6">
    <source>
        <dbReference type="Pfam" id="PF17167"/>
    </source>
</evidence>
<dbReference type="GO" id="GO:0016757">
    <property type="term" value="F:glycosyltransferase activity"/>
    <property type="evidence" value="ECO:0007669"/>
    <property type="project" value="UniProtKB-KW"/>
</dbReference>
<evidence type="ECO:0000256" key="3">
    <source>
        <dbReference type="SAM" id="Phobius"/>
    </source>
</evidence>
<feature type="transmembrane region" description="Helical" evidence="3">
    <location>
        <begin position="445"/>
        <end position="471"/>
    </location>
</feature>
<dbReference type="SMART" id="SM01068">
    <property type="entry name" value="CBM_X"/>
    <property type="match status" value="2"/>
</dbReference>
<dbReference type="EMBL" id="SNZH01000005">
    <property type="protein sequence ID" value="TDR44842.1"/>
    <property type="molecule type" value="Genomic_DNA"/>
</dbReference>
<dbReference type="InterPro" id="IPR012341">
    <property type="entry name" value="6hp_glycosidase-like_sf"/>
</dbReference>
<dbReference type="OrthoDB" id="9769991at2"/>
<organism evidence="7 8">
    <name type="scientific">Tahibacter aquaticus</name>
    <dbReference type="NCBI Taxonomy" id="520092"/>
    <lineage>
        <taxon>Bacteria</taxon>
        <taxon>Pseudomonadati</taxon>
        <taxon>Pseudomonadota</taxon>
        <taxon>Gammaproteobacteria</taxon>
        <taxon>Lysobacterales</taxon>
        <taxon>Rhodanobacteraceae</taxon>
        <taxon>Tahibacter</taxon>
    </lineage>
</organism>
<keyword evidence="3" id="KW-1133">Transmembrane helix</keyword>
<protein>
    <submittedName>
        <fullName evidence="7">Cellobiose phosphorylase</fullName>
    </submittedName>
</protein>
<dbReference type="SUPFAM" id="SSF48208">
    <property type="entry name" value="Six-hairpin glycosidases"/>
    <property type="match status" value="1"/>
</dbReference>
<keyword evidence="8" id="KW-1185">Reference proteome</keyword>
<dbReference type="Pfam" id="PF10091">
    <property type="entry name" value="Glycoamylase"/>
    <property type="match status" value="1"/>
</dbReference>
<dbReference type="InterPro" id="IPR052047">
    <property type="entry name" value="GH94_Enzymes"/>
</dbReference>
<dbReference type="InterPro" id="IPR011013">
    <property type="entry name" value="Gal_mutarotase_sf_dom"/>
</dbReference>
<dbReference type="Gene3D" id="1.50.10.10">
    <property type="match status" value="1"/>
</dbReference>
<dbReference type="PANTHER" id="PTHR37469:SF2">
    <property type="entry name" value="CELLOBIONIC ACID PHOSPHORYLASE"/>
    <property type="match status" value="1"/>
</dbReference>
<dbReference type="GO" id="GO:0005975">
    <property type="term" value="P:carbohydrate metabolic process"/>
    <property type="evidence" value="ECO:0007669"/>
    <property type="project" value="InterPro"/>
</dbReference>
<keyword evidence="3" id="KW-0812">Transmembrane</keyword>
<feature type="domain" description="Glycosyl hydrolase 94 supersandwich" evidence="4">
    <location>
        <begin position="2057"/>
        <end position="2325"/>
    </location>
</feature>
<dbReference type="CDD" id="cd11753">
    <property type="entry name" value="GH94N_ChvB_NdvB_2_like"/>
    <property type="match status" value="1"/>
</dbReference>
<dbReference type="Pfam" id="PF17167">
    <property type="entry name" value="Glyco_hydro_94"/>
    <property type="match status" value="1"/>
</dbReference>
<dbReference type="Gene3D" id="2.70.98.40">
    <property type="entry name" value="Glycoside hydrolase, family 65, N-terminal domain"/>
    <property type="match status" value="2"/>
</dbReference>
<evidence type="ECO:0000259" key="5">
    <source>
        <dbReference type="Pfam" id="PF10091"/>
    </source>
</evidence>
<dbReference type="InterPro" id="IPR010383">
    <property type="entry name" value="Glyco_hydrolase_94_b-supersand"/>
</dbReference>
<feature type="transmembrane region" description="Helical" evidence="3">
    <location>
        <begin position="843"/>
        <end position="864"/>
    </location>
</feature>
<dbReference type="Proteomes" id="UP000295293">
    <property type="component" value="Unassembled WGS sequence"/>
</dbReference>
<dbReference type="RefSeq" id="WP_133818363.1">
    <property type="nucleotide sequence ID" value="NZ_SNZH01000005.1"/>
</dbReference>
<keyword evidence="2" id="KW-0808">Transferase</keyword>
<dbReference type="SUPFAM" id="SSF74650">
    <property type="entry name" value="Galactose mutarotase-like"/>
    <property type="match status" value="2"/>
</dbReference>
<dbReference type="Gene3D" id="3.90.1200.10">
    <property type="match status" value="1"/>
</dbReference>
<feature type="transmembrane region" description="Helical" evidence="3">
    <location>
        <begin position="891"/>
        <end position="913"/>
    </location>
</feature>
<feature type="domain" description="Glycosyl hydrolase 94 catalytic" evidence="6">
    <location>
        <begin position="2341"/>
        <end position="2764"/>
    </location>
</feature>
<sequence>MKESFKHYRDKLVSLLAGARYRRRHSEAAESPLRAELFSADQMEDHGRALAAFHRVQPGRGHNHLLARLDENETVLLDTCALLARAIGENRRVTPASEWLLDNYYLIDEHLRTARLHFPKGYSSQLPRLANGMSAGLPRIYDIALNAISHGDGRFDQDSLHRFVAAYQGMAPLSLGELWAIPIMLRLALIENLRRVATRVALDRRHRDLAADWGERMAEIVAHDPKSLILAVADMARSDPPASSSFVAELMQRLHSQNASLALPVSWLEQRLAEAGVTIEQLVQSENQQQAADQMSVSNSIGSLRLLLSTDWRGFVEGLSQIEAVLASDPAGVYTQMSFSTRDTYRHVVERVARKAARPEAEVARAAVALAAAGGDAADARQTHVGYYLVDAGLAQLERGFGLRPTLQRIPVPLYLGAILLLTAAFALLPLLLPGLTLSAQWTALLALPLLFAASQLALVVVNWLATFAVVPKTLPRMNYSRGIPAEAATLVVVPTLLGSTASAQEEVDDLEIRYLANRVDHLHFALLSDFPDAASEHEPGDAAVLATAVAGIERLNRLYADSGGSRFFLLHRPRRWNAGEGAWMGEERKRGKLGDLNALLRGAGGERFAQLVGDIELLRQVRYVITLDADTRLPHDTAHKLIATMQHPLNRARFDAERGRVVSGYGILQPRVGTTLPLAGASDFARLFGGDPGLDPYTRAVSDVYQDLFGEGSFTGKGIYDVDAFEHALARRLPDNRILSHDLLEGCYARAGLVSDIAVFENFPQSYRSDIKRRHRWIRGDWQIARWLLPRVPRAEAGSGKNPLTPLSRWKVLDNLRRSLATPAQFALFVLGWLVLPEAVSWTVFVLLLTLAPVPVEALLGLLRAPADWRWRGHIDVVARATGKRLGQTVFALAFLPFETLVTLDAILRTLWRLYVSRRHLLEWTPSSVVEHGGGDDLPSLLRRMAVAPLAAIALAAALLHWNPAALAAALPLLLLWLVAPLLAWRASRPRQSAQATLDPAYQPLLRDAARRTWHFFERHVGAADNWLPPDNYQQQPGDVIAHRTSPTNIGLSLLASLAAHDFGYLTLNRLLQRTRATFDSMDRLERYRGHLFNWYDTCTLAPLHPRYVSTVDSGNLAGHLLTLRQGLLGLRRYTPLRARLLDGLQDTAGVLHALSPPALQAPVMHFIRTAAAAQRAQHAGESDLTADLNRLLALANTLRDDAAANADAETAEWAQALLAQCTEVLEEIAIFSARPGAVLADLADAGSSAASAWLKSAQELAERAGAFAILDYEFLYDRKRDLFSIGFNVNDHRRDSGYYDLLASEARLGVFVAVAQGMVPQKAWFSLGRLLTHTGGAPVLLSWSGSMFEYLMPNLVMPAYPQSLLAHTAAAAVARQIAYGRERGVPWGVSECGYHLTDAAQNYQYRAFGVPGLGLQRGLSKELVIAPYASALALLVAPNAAAANLQRQAEQNWLTPFGFYEAIDYSTPRIPPGQRCAVVRSFMAHHQGMSLLAFAHVLLDRPMQRRFEADAQVQSALLLLQERVPRAAGPPASDPQRVDARNTSDLPAVPLRVFKRPDPATPALQLLSNGRYHVMLSSAGGGYSRWRDIALTRWREDPTRDAWGSFCYLRDLDSGRTWSTAFQPTLQPDEDYETVFTEARVEFRRRLDGWETHTEIVVSPEDDIELRRTRITNRAATARSIEITSYAEVVLAPAISDSLHPAFSKLFVQTEIVAARDAILCSRRPRDAHDTTPWMFHLLAVHDGESREVTFETDRARFLGRRRSASHPQAMERNATLSGTQGSVLDPVVAVRHRIVVQPEQTVHVDLVMGVAPNREICLQLVDKYHDQRLADRVIDLAWTHSQVSLRQINISEVQAQTYARLAGRMLYSHPSLRAEAQLVLRNRRGQPGLWAYAISGDLPILLLQVSSSDDLGLARDAVQAHAYWRMKGLSADLVIWNEERGGYRQNLHDALMGMIAASVDANLLERPGGIFVRAAEQIPHEDRMLLLAVARIVLNDKKGSLAEHLARREPADIGMPRLLPTDNTPRTAKELAAPVVRAPLRLFNGRGGFSADGREYVITTGPGEATPVPWINVIANPEFGCIVSESGVGYSWRENAHEYRLTPWQNDPVGDSAGEAFYIRDEESGQYWSPSALPAAGSEPYTTRHGFGYSVFEHCENGIHSEQRIYVAPDAAVKFIVLKLRNVSNRRRSLSATGYVEWVLGDLASKSAMHVVTELDPGSGALLARNPFHPEFGEWVSFFDVDEPARTLSGDRLEFIGRNGNLARPAAMERTRLSGRVGALMDPCGAIQIPFELEEGQSREIIFRLGSAASADEASALVKRQRRPGSARAAWDAVRAQWSGLLGTIELDTPDEALNALGNGWLLYQVIACRLWGRSGYYQSGGAFGFRDQLQDAMALAHAAPGLLRAQLLLCAQRQFKEGDVQHWWHPPSGRGVRTRCSDDYLWLPFAACRYVTCSGDSAVLDVALPFLDGRALVPGEESYYDLPLRWDEHVALYEHCVRAIEHGLRLGVHGLPLIGSGDWNDGMNNVGKDGRGESVWLGFFLYRVLLDFAPLAQARGDAPFAARCESEAAKLRANLELHGWDGDWYRRAYFDDGTPLGSAGNEECRIDAIAQSWAVLSGAASDERAQRALDALKSHLVRPQTRLIQLLDPPFDKAPLDPGYIRGYVPGVRENGGQYTHAAIWSVMAFIEAGRTREAWELFDLINPLRHALTPQDVETYKVEPYVAAADVYAVDPHAGRGGWTWYTGSAGWMYRLIVESLLGLRRVGMHLHIDPRLPPHWPGFRFNYRVGATVYRCSIVVAGEGTAIALPATLELVDDGGEHFLEFVIAQAP</sequence>
<dbReference type="Gene3D" id="2.60.420.10">
    <property type="entry name" value="Maltose phosphorylase, domain 3"/>
    <property type="match status" value="1"/>
</dbReference>
<feature type="transmembrane region" description="Helical" evidence="3">
    <location>
        <begin position="414"/>
        <end position="433"/>
    </location>
</feature>
<dbReference type="Pfam" id="PF06165">
    <property type="entry name" value="GH94_b-supersand"/>
    <property type="match status" value="2"/>
</dbReference>
<dbReference type="Gene3D" id="1.50.10.140">
    <property type="match status" value="2"/>
</dbReference>
<evidence type="ECO:0000256" key="2">
    <source>
        <dbReference type="ARBA" id="ARBA00022679"/>
    </source>
</evidence>